<dbReference type="InterPro" id="IPR000671">
    <property type="entry name" value="Peptidase_A31"/>
</dbReference>
<dbReference type="NCBIfam" id="TIGR00072">
    <property type="entry name" value="hydrog_prot"/>
    <property type="match status" value="1"/>
</dbReference>
<keyword evidence="2" id="KW-0645">Protease</keyword>
<keyword evidence="3" id="KW-0064">Aspartyl protease</keyword>
<evidence type="ECO:0000256" key="2">
    <source>
        <dbReference type="ARBA" id="ARBA00022670"/>
    </source>
</evidence>
<evidence type="ECO:0000256" key="1">
    <source>
        <dbReference type="ARBA" id="ARBA00006814"/>
    </source>
</evidence>
<dbReference type="PANTHER" id="PTHR30302">
    <property type="entry name" value="HYDROGENASE 1 MATURATION PROTEASE"/>
    <property type="match status" value="1"/>
</dbReference>
<dbReference type="GO" id="GO:0004190">
    <property type="term" value="F:aspartic-type endopeptidase activity"/>
    <property type="evidence" value="ECO:0007669"/>
    <property type="project" value="UniProtKB-KW"/>
</dbReference>
<sequence>MKRKRGVVVIGLGNPILGDDAVGLVVASELKKRLVDVDVVELSASGLAVAEAMLGYRKAIIVDALVDEGAAPGKIMRLTLGDLRTSPRRFIGFHDIDILTSIELVKTIEGESFPEEVVVFGITIQEPGCYQEGLSEGVKEAVPKCVELVEEECRR</sequence>
<evidence type="ECO:0000313" key="6">
    <source>
        <dbReference type="Proteomes" id="UP000244066"/>
    </source>
</evidence>
<proteinExistence type="inferred from homology"/>
<dbReference type="InterPro" id="IPR023430">
    <property type="entry name" value="Pept_HybD-like_dom_sf"/>
</dbReference>
<keyword evidence="4" id="KW-0378">Hydrolase</keyword>
<evidence type="ECO:0008006" key="7">
    <source>
        <dbReference type="Google" id="ProtNLM"/>
    </source>
</evidence>
<accession>A0A2R7Y9K1</accession>
<dbReference type="AlphaFoldDB" id="A0A2R7Y9K1"/>
<dbReference type="Gene3D" id="3.40.50.1450">
    <property type="entry name" value="HybD-like"/>
    <property type="match status" value="1"/>
</dbReference>
<dbReference type="EMBL" id="NDWU01000002">
    <property type="protein sequence ID" value="PUA34204.1"/>
    <property type="molecule type" value="Genomic_DNA"/>
</dbReference>
<dbReference type="SUPFAM" id="SSF53163">
    <property type="entry name" value="HybD-like"/>
    <property type="match status" value="1"/>
</dbReference>
<evidence type="ECO:0000256" key="3">
    <source>
        <dbReference type="ARBA" id="ARBA00022750"/>
    </source>
</evidence>
<dbReference type="CDD" id="cd00518">
    <property type="entry name" value="H2MP"/>
    <property type="match status" value="1"/>
</dbReference>
<dbReference type="Pfam" id="PF01750">
    <property type="entry name" value="HycI"/>
    <property type="match status" value="1"/>
</dbReference>
<dbReference type="Proteomes" id="UP000244066">
    <property type="component" value="Unassembled WGS sequence"/>
</dbReference>
<dbReference type="GO" id="GO:0008047">
    <property type="term" value="F:enzyme activator activity"/>
    <property type="evidence" value="ECO:0007669"/>
    <property type="project" value="InterPro"/>
</dbReference>
<reference evidence="5 6" key="1">
    <citation type="submission" date="2017-04" db="EMBL/GenBank/DDBJ databases">
        <title>Draft Aigarchaeota genome from a New Zealand hot spring.</title>
        <authorList>
            <person name="Reysenbach A.-L."/>
            <person name="Donaho J.A."/>
            <person name="Gerhart J."/>
            <person name="Kelley J.F."/>
            <person name="Kouba K."/>
            <person name="Podar M."/>
            <person name="Stott M."/>
        </authorList>
    </citation>
    <scope>NUCLEOTIDE SEQUENCE [LARGE SCALE GENOMIC DNA]</scope>
    <source>
        <strain evidence="5">NZ13_MG1</strain>
    </source>
</reference>
<gene>
    <name evidence="5" type="ORF">B9J98_01025</name>
</gene>
<dbReference type="PRINTS" id="PR00446">
    <property type="entry name" value="HYDRGNUPTAKE"/>
</dbReference>
<comment type="similarity">
    <text evidence="1">Belongs to the peptidase A31 family.</text>
</comment>
<comment type="caution">
    <text evidence="5">The sequence shown here is derived from an EMBL/GenBank/DDBJ whole genome shotgun (WGS) entry which is preliminary data.</text>
</comment>
<protein>
    <recommendedName>
        <fullName evidence="7">Hydrogenase maturation protease</fullName>
    </recommendedName>
</protein>
<name>A0A2R7Y9K1_9ARCH</name>
<dbReference type="PANTHER" id="PTHR30302:SF1">
    <property type="entry name" value="HYDROGENASE 2 MATURATION PROTEASE"/>
    <property type="match status" value="1"/>
</dbReference>
<dbReference type="GO" id="GO:0016485">
    <property type="term" value="P:protein processing"/>
    <property type="evidence" value="ECO:0007669"/>
    <property type="project" value="TreeGrafter"/>
</dbReference>
<evidence type="ECO:0000256" key="4">
    <source>
        <dbReference type="ARBA" id="ARBA00022801"/>
    </source>
</evidence>
<organism evidence="5 6">
    <name type="scientific">Candidatus Terraquivivens tikiterensis</name>
    <dbReference type="NCBI Taxonomy" id="1980982"/>
    <lineage>
        <taxon>Archaea</taxon>
        <taxon>Nitrososphaerota</taxon>
        <taxon>Candidatus Wolframiiraptoraceae</taxon>
        <taxon>Candidatus Terraquivivens</taxon>
    </lineage>
</organism>
<evidence type="ECO:0000313" key="5">
    <source>
        <dbReference type="EMBL" id="PUA34204.1"/>
    </source>
</evidence>